<protein>
    <submittedName>
        <fullName evidence="2">Uncharacterized protein</fullName>
    </submittedName>
</protein>
<evidence type="ECO:0000256" key="1">
    <source>
        <dbReference type="SAM" id="MobiDB-lite"/>
    </source>
</evidence>
<name>A0ABQ7QXW2_PLUXY</name>
<accession>A0ABQ7QXW2</accession>
<feature type="compositionally biased region" description="Basic residues" evidence="1">
    <location>
        <begin position="74"/>
        <end position="83"/>
    </location>
</feature>
<sequence>MFRGDMIFIVFQFTRFLPNEDKSKEKKRLAERRRMENIRKDPEKYALWKLKMKELYLKRKREGKVVSAQNLPQKQRKLVRKKSRESSRRWYAKKKLKEREIKEEKNN</sequence>
<feature type="region of interest" description="Disordered" evidence="1">
    <location>
        <begin position="66"/>
        <end position="90"/>
    </location>
</feature>
<organism evidence="2 3">
    <name type="scientific">Plutella xylostella</name>
    <name type="common">Diamondback moth</name>
    <name type="synonym">Plutella maculipennis</name>
    <dbReference type="NCBI Taxonomy" id="51655"/>
    <lineage>
        <taxon>Eukaryota</taxon>
        <taxon>Metazoa</taxon>
        <taxon>Ecdysozoa</taxon>
        <taxon>Arthropoda</taxon>
        <taxon>Hexapoda</taxon>
        <taxon>Insecta</taxon>
        <taxon>Pterygota</taxon>
        <taxon>Neoptera</taxon>
        <taxon>Endopterygota</taxon>
        <taxon>Lepidoptera</taxon>
        <taxon>Glossata</taxon>
        <taxon>Ditrysia</taxon>
        <taxon>Yponomeutoidea</taxon>
        <taxon>Plutellidae</taxon>
        <taxon>Plutella</taxon>
    </lineage>
</organism>
<comment type="caution">
    <text evidence="2">The sequence shown here is derived from an EMBL/GenBank/DDBJ whole genome shotgun (WGS) entry which is preliminary data.</text>
</comment>
<proteinExistence type="predicted"/>
<reference evidence="2 3" key="1">
    <citation type="submission" date="2021-06" db="EMBL/GenBank/DDBJ databases">
        <title>A haploid diamondback moth (Plutella xylostella L.) genome assembly resolves 31 chromosomes and identifies a diamide resistance mutation.</title>
        <authorList>
            <person name="Ward C.M."/>
            <person name="Perry K.D."/>
            <person name="Baker G."/>
            <person name="Powis K."/>
            <person name="Heckel D.G."/>
            <person name="Baxter S.W."/>
        </authorList>
    </citation>
    <scope>NUCLEOTIDE SEQUENCE [LARGE SCALE GENOMIC DNA]</scope>
    <source>
        <strain evidence="2 3">LV</strain>
        <tissue evidence="2">Single pupa</tissue>
    </source>
</reference>
<dbReference type="EMBL" id="JAHIBW010000006">
    <property type="protein sequence ID" value="KAG7309878.1"/>
    <property type="molecule type" value="Genomic_DNA"/>
</dbReference>
<gene>
    <name evidence="2" type="ORF">JYU34_004392</name>
</gene>
<dbReference type="Proteomes" id="UP000823941">
    <property type="component" value="Chromosome 6"/>
</dbReference>
<evidence type="ECO:0000313" key="2">
    <source>
        <dbReference type="EMBL" id="KAG7309878.1"/>
    </source>
</evidence>
<keyword evidence="3" id="KW-1185">Reference proteome</keyword>
<evidence type="ECO:0000313" key="3">
    <source>
        <dbReference type="Proteomes" id="UP000823941"/>
    </source>
</evidence>